<reference evidence="7" key="1">
    <citation type="journal article" date="2020" name="Stud. Mycol.">
        <title>101 Dothideomycetes genomes: a test case for predicting lifestyles and emergence of pathogens.</title>
        <authorList>
            <person name="Haridas S."/>
            <person name="Albert R."/>
            <person name="Binder M."/>
            <person name="Bloem J."/>
            <person name="Labutti K."/>
            <person name="Salamov A."/>
            <person name="Andreopoulos B."/>
            <person name="Baker S."/>
            <person name="Barry K."/>
            <person name="Bills G."/>
            <person name="Bluhm B."/>
            <person name="Cannon C."/>
            <person name="Castanera R."/>
            <person name="Culley D."/>
            <person name="Daum C."/>
            <person name="Ezra D."/>
            <person name="Gonzalez J."/>
            <person name="Henrissat B."/>
            <person name="Kuo A."/>
            <person name="Liang C."/>
            <person name="Lipzen A."/>
            <person name="Lutzoni F."/>
            <person name="Magnuson J."/>
            <person name="Mondo S."/>
            <person name="Nolan M."/>
            <person name="Ohm R."/>
            <person name="Pangilinan J."/>
            <person name="Park H.-J."/>
            <person name="Ramirez L."/>
            <person name="Alfaro M."/>
            <person name="Sun H."/>
            <person name="Tritt A."/>
            <person name="Yoshinaga Y."/>
            <person name="Zwiers L.-H."/>
            <person name="Turgeon B."/>
            <person name="Goodwin S."/>
            <person name="Spatafora J."/>
            <person name="Crous P."/>
            <person name="Grigoriev I."/>
        </authorList>
    </citation>
    <scope>NUCLEOTIDE SEQUENCE</scope>
    <source>
        <strain evidence="7">CBS 183.55</strain>
    </source>
</reference>
<dbReference type="GO" id="GO:0005739">
    <property type="term" value="C:mitochondrion"/>
    <property type="evidence" value="ECO:0007669"/>
    <property type="project" value="UniProtKB-SubCell"/>
</dbReference>
<sequence>MHVWGEVRHDFPSANSPGQRQPKAALFHITRRRSTVIDAYKTLKASVMLGFRKKLRKLTRKELVPERPPLQTSVLASPRAKTYGLFLLSEDVPLNDSKESVGVDIVAIHGLNGDAYTTWQHENGNLWLRELLLNDLPGLWVFTYGYLSELFWSNSVATLRDYSRYLLMSLAAVSGGRDRPIIFICYSLGGIVCSCVSA</sequence>
<dbReference type="SUPFAM" id="SSF53474">
    <property type="entry name" value="alpha/beta-Hydrolases"/>
    <property type="match status" value="1"/>
</dbReference>
<organism evidence="7 8">
    <name type="scientific">Didymella exigua CBS 183.55</name>
    <dbReference type="NCBI Taxonomy" id="1150837"/>
    <lineage>
        <taxon>Eukaryota</taxon>
        <taxon>Fungi</taxon>
        <taxon>Dikarya</taxon>
        <taxon>Ascomycota</taxon>
        <taxon>Pezizomycotina</taxon>
        <taxon>Dothideomycetes</taxon>
        <taxon>Pleosporomycetidae</taxon>
        <taxon>Pleosporales</taxon>
        <taxon>Pleosporineae</taxon>
        <taxon>Didymellaceae</taxon>
        <taxon>Didymella</taxon>
    </lineage>
</organism>
<dbReference type="InterPro" id="IPR052374">
    <property type="entry name" value="SERAC1"/>
</dbReference>
<dbReference type="AlphaFoldDB" id="A0A6A5R520"/>
<dbReference type="RefSeq" id="XP_033442762.1">
    <property type="nucleotide sequence ID" value="XM_033589609.1"/>
</dbReference>
<evidence type="ECO:0008006" key="9">
    <source>
        <dbReference type="Google" id="ProtNLM"/>
    </source>
</evidence>
<evidence type="ECO:0000256" key="4">
    <source>
        <dbReference type="ARBA" id="ARBA00022824"/>
    </source>
</evidence>
<dbReference type="GO" id="GO:0016020">
    <property type="term" value="C:membrane"/>
    <property type="evidence" value="ECO:0007669"/>
    <property type="project" value="UniProtKB-SubCell"/>
</dbReference>
<keyword evidence="4" id="KW-0256">Endoplasmic reticulum</keyword>
<dbReference type="InterPro" id="IPR029058">
    <property type="entry name" value="AB_hydrolase_fold"/>
</dbReference>
<dbReference type="PANTHER" id="PTHR48182:SF2">
    <property type="entry name" value="PROTEIN SERAC1"/>
    <property type="match status" value="1"/>
</dbReference>
<dbReference type="EMBL" id="ML979024">
    <property type="protein sequence ID" value="KAF1922509.1"/>
    <property type="molecule type" value="Genomic_DNA"/>
</dbReference>
<comment type="subcellular location">
    <subcellularLocation>
        <location evidence="2">Endoplasmic reticulum</location>
    </subcellularLocation>
    <subcellularLocation>
        <location evidence="3">Membrane</location>
    </subcellularLocation>
    <subcellularLocation>
        <location evidence="1">Mitochondrion</location>
    </subcellularLocation>
</comment>
<dbReference type="PANTHER" id="PTHR48182">
    <property type="entry name" value="PROTEIN SERAC1"/>
    <property type="match status" value="1"/>
</dbReference>
<evidence type="ECO:0000256" key="2">
    <source>
        <dbReference type="ARBA" id="ARBA00004240"/>
    </source>
</evidence>
<evidence type="ECO:0000256" key="6">
    <source>
        <dbReference type="ARBA" id="ARBA00023136"/>
    </source>
</evidence>
<dbReference type="OrthoDB" id="3785784at2759"/>
<name>A0A6A5R520_9PLEO</name>
<dbReference type="GeneID" id="54347257"/>
<evidence type="ECO:0000256" key="1">
    <source>
        <dbReference type="ARBA" id="ARBA00004173"/>
    </source>
</evidence>
<keyword evidence="8" id="KW-1185">Reference proteome</keyword>
<accession>A0A6A5R520</accession>
<keyword evidence="5" id="KW-0496">Mitochondrion</keyword>
<dbReference type="GO" id="GO:0005783">
    <property type="term" value="C:endoplasmic reticulum"/>
    <property type="evidence" value="ECO:0007669"/>
    <property type="project" value="UniProtKB-SubCell"/>
</dbReference>
<evidence type="ECO:0000256" key="3">
    <source>
        <dbReference type="ARBA" id="ARBA00004370"/>
    </source>
</evidence>
<gene>
    <name evidence="7" type="ORF">M421DRAFT_355331</name>
</gene>
<dbReference type="Proteomes" id="UP000800082">
    <property type="component" value="Unassembled WGS sequence"/>
</dbReference>
<keyword evidence="6" id="KW-0472">Membrane</keyword>
<evidence type="ECO:0000256" key="5">
    <source>
        <dbReference type="ARBA" id="ARBA00023128"/>
    </source>
</evidence>
<proteinExistence type="predicted"/>
<protein>
    <recommendedName>
        <fullName evidence="9">DUF676 domain-containing protein</fullName>
    </recommendedName>
</protein>
<evidence type="ECO:0000313" key="8">
    <source>
        <dbReference type="Proteomes" id="UP000800082"/>
    </source>
</evidence>
<evidence type="ECO:0000313" key="7">
    <source>
        <dbReference type="EMBL" id="KAF1922509.1"/>
    </source>
</evidence>